<comment type="caution">
    <text evidence="2">The sequence shown here is derived from an EMBL/GenBank/DDBJ whole genome shotgun (WGS) entry which is preliminary data.</text>
</comment>
<keyword evidence="3" id="KW-1185">Reference proteome</keyword>
<dbReference type="OrthoDB" id="5148337at2759"/>
<feature type="compositionally biased region" description="Basic and acidic residues" evidence="1">
    <location>
        <begin position="27"/>
        <end position="39"/>
    </location>
</feature>
<feature type="compositionally biased region" description="Low complexity" evidence="1">
    <location>
        <begin position="69"/>
        <end position="84"/>
    </location>
</feature>
<dbReference type="Proteomes" id="UP000754883">
    <property type="component" value="Unassembled WGS sequence"/>
</dbReference>
<organism evidence="2 3">
    <name type="scientific">Clonostachys byssicola</name>
    <dbReference type="NCBI Taxonomy" id="160290"/>
    <lineage>
        <taxon>Eukaryota</taxon>
        <taxon>Fungi</taxon>
        <taxon>Dikarya</taxon>
        <taxon>Ascomycota</taxon>
        <taxon>Pezizomycotina</taxon>
        <taxon>Sordariomycetes</taxon>
        <taxon>Hypocreomycetidae</taxon>
        <taxon>Hypocreales</taxon>
        <taxon>Bionectriaceae</taxon>
        <taxon>Clonostachys</taxon>
    </lineage>
</organism>
<evidence type="ECO:0000256" key="1">
    <source>
        <dbReference type="SAM" id="MobiDB-lite"/>
    </source>
</evidence>
<feature type="region of interest" description="Disordered" evidence="1">
    <location>
        <begin position="69"/>
        <end position="134"/>
    </location>
</feature>
<name>A0A9N9XYE7_9HYPO</name>
<feature type="compositionally biased region" description="Basic residues" evidence="1">
    <location>
        <begin position="1"/>
        <end position="10"/>
    </location>
</feature>
<sequence>MKTKPRKRSISPKTRVDRSSKASRSPTRRETRSRVKARESNILLELDKVSNSTEISQVGHTQLGEVFKPLQPTTSTLPSSASLLVSKSPDQWDRPPTGSATARSPPASPNVPKASNTGQAEAAHPQRNEPYSLDPSANRAEIERWSHMAFHVGNYDYQPLHDLWDDLRTHMNTFVSAAGPGKCMWHLVDDVTKEKLLSFCPTAPRIIEDGGGGCSHLMLAWVWRILYDNLLSPDCTDKWSTEGWAHLGSFQQSLRSKFNIPATAWLRSNAQCVSEGGLPDESNAFTYAYHAAKFWSLRMAYMRFGSHSSVERLEKLLLDEFLPMMKLRIHRENQVELSDGESGREPDPDIDPETGFHCDLDEYLSRVAQTAVEVDLWMLASGKNVKVEFQDPETGKVSGIPYKPDYMYMVPQNSLIRAATHPVIGAPVDLVVEPLLRSFGERATISCEKPGFVDFYPSAFGMHHKCTEMSQMWVVVDHFDEYEGGEESIACEKN</sequence>
<protein>
    <submittedName>
        <fullName evidence="2">Uncharacterized protein</fullName>
    </submittedName>
</protein>
<evidence type="ECO:0000313" key="3">
    <source>
        <dbReference type="Proteomes" id="UP000754883"/>
    </source>
</evidence>
<reference evidence="2" key="1">
    <citation type="submission" date="2021-10" db="EMBL/GenBank/DDBJ databases">
        <authorList>
            <person name="Piombo E."/>
        </authorList>
    </citation>
    <scope>NUCLEOTIDE SEQUENCE</scope>
</reference>
<feature type="region of interest" description="Disordered" evidence="1">
    <location>
        <begin position="1"/>
        <end position="41"/>
    </location>
</feature>
<dbReference type="EMBL" id="CABFNO020001240">
    <property type="protein sequence ID" value="CAG9972582.1"/>
    <property type="molecule type" value="Genomic_DNA"/>
</dbReference>
<gene>
    <name evidence="2" type="ORF">CBYS24578_00001136</name>
</gene>
<proteinExistence type="predicted"/>
<accession>A0A9N9XYE7</accession>
<feature type="region of interest" description="Disordered" evidence="1">
    <location>
        <begin position="333"/>
        <end position="352"/>
    </location>
</feature>
<dbReference type="AlphaFoldDB" id="A0A9N9XYE7"/>
<evidence type="ECO:0000313" key="2">
    <source>
        <dbReference type="EMBL" id="CAG9972582.1"/>
    </source>
</evidence>